<comment type="caution">
    <text evidence="2">The sequence shown here is derived from an EMBL/GenBank/DDBJ whole genome shotgun (WGS) entry which is preliminary data.</text>
</comment>
<proteinExistence type="predicted"/>
<dbReference type="AlphaFoldDB" id="C7H991"/>
<protein>
    <submittedName>
        <fullName evidence="2">Uncharacterized protein</fullName>
    </submittedName>
</protein>
<name>C7H991_FAED2</name>
<dbReference type="Proteomes" id="UP000004619">
    <property type="component" value="Unassembled WGS sequence"/>
</dbReference>
<sequence length="83" mass="9217">MLPAPRDAADQRPGQNKNRGTQVVKLSVPFLFSSAHSAVPEPCVPRSGCRANQNAASCQEKESMEWRNGTERLQTLRFLVHRG</sequence>
<evidence type="ECO:0000313" key="2">
    <source>
        <dbReference type="EMBL" id="EEU95628.1"/>
    </source>
</evidence>
<evidence type="ECO:0000313" key="3">
    <source>
        <dbReference type="Proteomes" id="UP000004619"/>
    </source>
</evidence>
<gene>
    <name evidence="2" type="ORF">FAEPRAA2165_02888</name>
</gene>
<reference evidence="2" key="1">
    <citation type="submission" date="2009-08" db="EMBL/GenBank/DDBJ databases">
        <authorList>
            <person name="Weinstock G."/>
            <person name="Sodergren E."/>
            <person name="Clifton S."/>
            <person name="Fulton L."/>
            <person name="Fulton B."/>
            <person name="Courtney L."/>
            <person name="Fronick C."/>
            <person name="Harrison M."/>
            <person name="Strong C."/>
            <person name="Farmer C."/>
            <person name="Delahaunty K."/>
            <person name="Markovic C."/>
            <person name="Hall O."/>
            <person name="Minx P."/>
            <person name="Tomlinson C."/>
            <person name="Mitreva M."/>
            <person name="Nelson J."/>
            <person name="Hou S."/>
            <person name="Wollam A."/>
            <person name="Pepin K.H."/>
            <person name="Johnson M."/>
            <person name="Bhonagiri V."/>
            <person name="Nash W.E."/>
            <person name="Warren W."/>
            <person name="Chinwalla A."/>
            <person name="Mardis E.R."/>
            <person name="Wilson R.K."/>
        </authorList>
    </citation>
    <scope>NUCLEOTIDE SEQUENCE [LARGE SCALE GENOMIC DNA]</scope>
    <source>
        <strain evidence="2">A2-165</strain>
    </source>
</reference>
<dbReference type="HOGENOM" id="CLU_2537571_0_0_9"/>
<feature type="region of interest" description="Disordered" evidence="1">
    <location>
        <begin position="1"/>
        <end position="21"/>
    </location>
</feature>
<evidence type="ECO:0000256" key="1">
    <source>
        <dbReference type="SAM" id="MobiDB-lite"/>
    </source>
</evidence>
<dbReference type="STRING" id="411483.FAEPRAA2165_02888"/>
<organism evidence="2 3">
    <name type="scientific">Faecalibacterium duncaniae (strain DSM 17677 / JCM 31915 / A2-165)</name>
    <name type="common">Faecalibacterium prausnitzii</name>
    <dbReference type="NCBI Taxonomy" id="411483"/>
    <lineage>
        <taxon>Bacteria</taxon>
        <taxon>Bacillati</taxon>
        <taxon>Bacillota</taxon>
        <taxon>Clostridia</taxon>
        <taxon>Eubacteriales</taxon>
        <taxon>Oscillospiraceae</taxon>
        <taxon>Faecalibacterium</taxon>
    </lineage>
</organism>
<keyword evidence="3" id="KW-1185">Reference proteome</keyword>
<dbReference type="EMBL" id="ACOP02000075">
    <property type="protein sequence ID" value="EEU95628.1"/>
    <property type="molecule type" value="Genomic_DNA"/>
</dbReference>
<accession>C7H991</accession>